<comment type="similarity">
    <text evidence="1">Belongs to the TIM50 family.</text>
</comment>
<evidence type="ECO:0000256" key="1">
    <source>
        <dbReference type="RuleBase" id="RU365079"/>
    </source>
</evidence>
<dbReference type="SMART" id="SM00577">
    <property type="entry name" value="CPDc"/>
    <property type="match status" value="1"/>
</dbReference>
<dbReference type="InterPro" id="IPR004274">
    <property type="entry name" value="FCP1_dom"/>
</dbReference>
<dbReference type="PANTHER" id="PTHR12210">
    <property type="entry name" value="DULLARD PROTEIN PHOSPHATASE"/>
    <property type="match status" value="1"/>
</dbReference>
<dbReference type="PROSITE" id="PS50969">
    <property type="entry name" value="FCP1"/>
    <property type="match status" value="1"/>
</dbReference>
<dbReference type="InterPro" id="IPR050365">
    <property type="entry name" value="TIM50"/>
</dbReference>
<feature type="domain" description="FCP1 homology" evidence="3">
    <location>
        <begin position="272"/>
        <end position="440"/>
    </location>
</feature>
<protein>
    <recommendedName>
        <fullName evidence="1">Mitochondrial import inner membrane translocase subunit TIM50</fullName>
    </recommendedName>
</protein>
<evidence type="ECO:0000259" key="3">
    <source>
        <dbReference type="PROSITE" id="PS50969"/>
    </source>
</evidence>
<keyword evidence="1" id="KW-0811">Translocation</keyword>
<proteinExistence type="inferred from homology"/>
<dbReference type="GO" id="GO:0005744">
    <property type="term" value="C:TIM23 mitochondrial import inner membrane translocase complex"/>
    <property type="evidence" value="ECO:0007669"/>
    <property type="project" value="UniProtKB-UniRule"/>
</dbReference>
<comment type="subcellular location">
    <subcellularLocation>
        <location evidence="1">Mitochondrion inner membrane</location>
        <topology evidence="1">Single-pass membrane protein</topology>
    </subcellularLocation>
</comment>
<dbReference type="InterPro" id="IPR023214">
    <property type="entry name" value="HAD_sf"/>
</dbReference>
<keyword evidence="1" id="KW-0496">Mitochondrion</keyword>
<evidence type="ECO:0000313" key="4">
    <source>
        <dbReference type="EMBL" id="TKA24101.1"/>
    </source>
</evidence>
<sequence length="463" mass="51827">MAGPEDTQALAQSMEELSLGVKGTRIEQTVQEPEEKEEVLFKGRDAATTFDPNASAFTPSNTDLPTFAPINANVPVQAPIDVPQSTASQHLRSVSSAQLIENYRVNKQRRYDAAQQQRGPLSKTQARSLDPSLFNPAYAVQRRQNFLPLPRPTEPQSLTEALGRIMPALSQRERELANKQAAVKTTSQFTPLKGAPGTPNKTGVFDPRLFDRSLLVKNAPTTPKRRLHSPGVDVPLRTPPQSAKVPLCEPTTRPKPTASYLRRADAESCTLAAPRQLLVILDLNGTLLHRKGKGGSTFAARPHVEDFLDYLFTHHKVMVWSSARPENVANMCKKLFTPEQQEKLVGIWARDKLRLSDNQYREKVQVYKQLSWVWQDPIVAATSPNAADQWNQHNTILVDDSVEKAASEPFNIVQIDEFEDTKEQKKVDVLGQVVEYLDVLRWQSNVSTCMRKQPFYFIKSAAA</sequence>
<keyword evidence="1" id="KW-0653">Protein transport</keyword>
<keyword evidence="1" id="KW-0813">Transport</keyword>
<dbReference type="GO" id="GO:0015031">
    <property type="term" value="P:protein transport"/>
    <property type="evidence" value="ECO:0007669"/>
    <property type="project" value="UniProtKB-KW"/>
</dbReference>
<accession>A0A4U0TPT7</accession>
<feature type="region of interest" description="Disordered" evidence="2">
    <location>
        <begin position="221"/>
        <end position="256"/>
    </location>
</feature>
<dbReference type="Proteomes" id="UP000308549">
    <property type="component" value="Unassembled WGS sequence"/>
</dbReference>
<keyword evidence="5" id="KW-1185">Reference proteome</keyword>
<dbReference type="Pfam" id="PF03031">
    <property type="entry name" value="NIF"/>
    <property type="match status" value="1"/>
</dbReference>
<comment type="subunit">
    <text evidence="1">Component of the TIM23 complex.</text>
</comment>
<evidence type="ECO:0000256" key="2">
    <source>
        <dbReference type="SAM" id="MobiDB-lite"/>
    </source>
</evidence>
<keyword evidence="1" id="KW-0809">Transit peptide</keyword>
<comment type="function">
    <text evidence="1">Essential component of the TIM23 complex, a complex that mediates the translocation of transit peptide-containing proteins across the mitochondrial inner membrane.</text>
</comment>
<evidence type="ECO:0000313" key="5">
    <source>
        <dbReference type="Proteomes" id="UP000308549"/>
    </source>
</evidence>
<dbReference type="Gene3D" id="3.40.50.1000">
    <property type="entry name" value="HAD superfamily/HAD-like"/>
    <property type="match status" value="1"/>
</dbReference>
<dbReference type="InterPro" id="IPR036412">
    <property type="entry name" value="HAD-like_sf"/>
</dbReference>
<dbReference type="OrthoDB" id="1711508at2759"/>
<dbReference type="SUPFAM" id="SSF56784">
    <property type="entry name" value="HAD-like"/>
    <property type="match status" value="1"/>
</dbReference>
<reference evidence="4 5" key="1">
    <citation type="submission" date="2017-03" db="EMBL/GenBank/DDBJ databases">
        <title>Genomes of endolithic fungi from Antarctica.</title>
        <authorList>
            <person name="Coleine C."/>
            <person name="Masonjones S."/>
            <person name="Stajich J.E."/>
        </authorList>
    </citation>
    <scope>NUCLEOTIDE SEQUENCE [LARGE SCALE GENOMIC DNA]</scope>
    <source>
        <strain evidence="4 5">CCFEE 6315</strain>
    </source>
</reference>
<name>A0A4U0TPT7_9PEZI</name>
<gene>
    <name evidence="4" type="ORF">B0A50_06841</name>
</gene>
<comment type="caution">
    <text evidence="4">The sequence shown here is derived from an EMBL/GenBank/DDBJ whole genome shotgun (WGS) entry which is preliminary data.</text>
</comment>
<organism evidence="4 5">
    <name type="scientific">Salinomyces thailandicus</name>
    <dbReference type="NCBI Taxonomy" id="706561"/>
    <lineage>
        <taxon>Eukaryota</taxon>
        <taxon>Fungi</taxon>
        <taxon>Dikarya</taxon>
        <taxon>Ascomycota</taxon>
        <taxon>Pezizomycotina</taxon>
        <taxon>Dothideomycetes</taxon>
        <taxon>Dothideomycetidae</taxon>
        <taxon>Mycosphaerellales</taxon>
        <taxon>Teratosphaeriaceae</taxon>
        <taxon>Salinomyces</taxon>
    </lineage>
</organism>
<dbReference type="EMBL" id="NAJL01000047">
    <property type="protein sequence ID" value="TKA24101.1"/>
    <property type="molecule type" value="Genomic_DNA"/>
</dbReference>
<dbReference type="AlphaFoldDB" id="A0A4U0TPT7"/>